<dbReference type="InterPro" id="IPR029063">
    <property type="entry name" value="SAM-dependent_MTases_sf"/>
</dbReference>
<dbReference type="InterPro" id="IPR016035">
    <property type="entry name" value="Acyl_Trfase/lysoPLipase"/>
</dbReference>
<evidence type="ECO:0008006" key="16">
    <source>
        <dbReference type="Google" id="ProtNLM"/>
    </source>
</evidence>
<dbReference type="InterPro" id="IPR009081">
    <property type="entry name" value="PP-bd_ACP"/>
</dbReference>
<dbReference type="Gene3D" id="3.40.366.10">
    <property type="entry name" value="Malonyl-Coenzyme A Acyl Carrier Protein, domain 2"/>
    <property type="match status" value="1"/>
</dbReference>
<dbReference type="PROSITE" id="PS00606">
    <property type="entry name" value="KS3_1"/>
    <property type="match status" value="1"/>
</dbReference>
<feature type="domain" description="Ketosynthase family 3 (KS3)" evidence="12">
    <location>
        <begin position="34"/>
        <end position="459"/>
    </location>
</feature>
<evidence type="ECO:0000256" key="1">
    <source>
        <dbReference type="ARBA" id="ARBA00005179"/>
    </source>
</evidence>
<dbReference type="PANTHER" id="PTHR43775:SF29">
    <property type="entry name" value="ASPERFURANONE POLYKETIDE SYNTHASE AFOG-RELATED"/>
    <property type="match status" value="1"/>
</dbReference>
<dbReference type="SMART" id="SM00827">
    <property type="entry name" value="PKS_AT"/>
    <property type="match status" value="1"/>
</dbReference>
<dbReference type="InterPro" id="IPR013149">
    <property type="entry name" value="ADH-like_C"/>
</dbReference>
<evidence type="ECO:0000256" key="3">
    <source>
        <dbReference type="ARBA" id="ARBA00022553"/>
    </source>
</evidence>
<dbReference type="SMART" id="SM00822">
    <property type="entry name" value="PKS_KR"/>
    <property type="match status" value="1"/>
</dbReference>
<organism evidence="14 15">
    <name type="scientific">Bionectria ochroleuca</name>
    <name type="common">Gliocladium roseum</name>
    <dbReference type="NCBI Taxonomy" id="29856"/>
    <lineage>
        <taxon>Eukaryota</taxon>
        <taxon>Fungi</taxon>
        <taxon>Dikarya</taxon>
        <taxon>Ascomycota</taxon>
        <taxon>Pezizomycotina</taxon>
        <taxon>Sordariomycetes</taxon>
        <taxon>Hypocreomycetidae</taxon>
        <taxon>Hypocreales</taxon>
        <taxon>Bionectriaceae</taxon>
        <taxon>Clonostachys</taxon>
    </lineage>
</organism>
<dbReference type="SUPFAM" id="SSF53335">
    <property type="entry name" value="S-adenosyl-L-methionine-dependent methyltransferases"/>
    <property type="match status" value="1"/>
</dbReference>
<feature type="active site" description="Proton donor; for dehydratase activity" evidence="9">
    <location>
        <position position="1264"/>
    </location>
</feature>
<evidence type="ECO:0000256" key="7">
    <source>
        <dbReference type="ARBA" id="ARBA00023268"/>
    </source>
</evidence>
<feature type="domain" description="Carrier" evidence="11">
    <location>
        <begin position="2585"/>
        <end position="2662"/>
    </location>
</feature>
<keyword evidence="5" id="KW-0521">NADP</keyword>
<feature type="compositionally biased region" description="Low complexity" evidence="10">
    <location>
        <begin position="504"/>
        <end position="523"/>
    </location>
</feature>
<dbReference type="Pfam" id="PF00109">
    <property type="entry name" value="ketoacyl-synt"/>
    <property type="match status" value="1"/>
</dbReference>
<dbReference type="Gene3D" id="3.40.50.720">
    <property type="entry name" value="NAD(P)-binding Rossmann-like Domain"/>
    <property type="match status" value="2"/>
</dbReference>
<dbReference type="InterPro" id="IPR014031">
    <property type="entry name" value="Ketoacyl_synth_C"/>
</dbReference>
<dbReference type="InterPro" id="IPR011032">
    <property type="entry name" value="GroES-like_sf"/>
</dbReference>
<dbReference type="InterPro" id="IPR036736">
    <property type="entry name" value="ACP-like_sf"/>
</dbReference>
<feature type="region of interest" description="Disordered" evidence="10">
    <location>
        <begin position="499"/>
        <end position="543"/>
    </location>
</feature>
<dbReference type="SMART" id="SM00825">
    <property type="entry name" value="PKS_KS"/>
    <property type="match status" value="1"/>
</dbReference>
<dbReference type="Pfam" id="PF02801">
    <property type="entry name" value="Ketoacyl-synt_C"/>
    <property type="match status" value="1"/>
</dbReference>
<dbReference type="PANTHER" id="PTHR43775">
    <property type="entry name" value="FATTY ACID SYNTHASE"/>
    <property type="match status" value="1"/>
</dbReference>
<dbReference type="Gene3D" id="3.90.180.10">
    <property type="entry name" value="Medium-chain alcohol dehydrogenases, catalytic domain"/>
    <property type="match status" value="1"/>
</dbReference>
<dbReference type="SMART" id="SM00826">
    <property type="entry name" value="PKS_DH"/>
    <property type="match status" value="1"/>
</dbReference>
<dbReference type="Pfam" id="PF16197">
    <property type="entry name" value="KAsynt_C_assoc"/>
    <property type="match status" value="1"/>
</dbReference>
<feature type="region of interest" description="C-terminal hotdog fold" evidence="9">
    <location>
        <begin position="1196"/>
        <end position="1355"/>
    </location>
</feature>
<dbReference type="Pfam" id="PF21089">
    <property type="entry name" value="PKS_DH_N"/>
    <property type="match status" value="1"/>
</dbReference>
<evidence type="ECO:0000259" key="11">
    <source>
        <dbReference type="PROSITE" id="PS50075"/>
    </source>
</evidence>
<dbReference type="PROSITE" id="PS52004">
    <property type="entry name" value="KS3_2"/>
    <property type="match status" value="1"/>
</dbReference>
<dbReference type="InterPro" id="IPR020807">
    <property type="entry name" value="PKS_DH"/>
</dbReference>
<evidence type="ECO:0000256" key="10">
    <source>
        <dbReference type="SAM" id="MobiDB-lite"/>
    </source>
</evidence>
<keyword evidence="4" id="KW-0808">Transferase</keyword>
<keyword evidence="7" id="KW-0511">Multifunctional enzyme</keyword>
<dbReference type="Pfam" id="PF00107">
    <property type="entry name" value="ADH_zinc_N"/>
    <property type="match status" value="1"/>
</dbReference>
<protein>
    <recommendedName>
        <fullName evidence="16">Carrier domain-containing protein</fullName>
    </recommendedName>
</protein>
<dbReference type="InterPro" id="IPR032821">
    <property type="entry name" value="PKS_assoc"/>
</dbReference>
<keyword evidence="6" id="KW-0560">Oxidoreductase</keyword>
<feature type="domain" description="PKS/mFAS DH" evidence="13">
    <location>
        <begin position="1031"/>
        <end position="1355"/>
    </location>
</feature>
<evidence type="ECO:0000259" key="12">
    <source>
        <dbReference type="PROSITE" id="PS52004"/>
    </source>
</evidence>
<dbReference type="InterPro" id="IPR013217">
    <property type="entry name" value="Methyltransf_12"/>
</dbReference>
<evidence type="ECO:0000256" key="5">
    <source>
        <dbReference type="ARBA" id="ARBA00022857"/>
    </source>
</evidence>
<dbReference type="Pfam" id="PF08240">
    <property type="entry name" value="ADH_N"/>
    <property type="match status" value="1"/>
</dbReference>
<evidence type="ECO:0000256" key="9">
    <source>
        <dbReference type="PROSITE-ProRule" id="PRU01363"/>
    </source>
</evidence>
<keyword evidence="15" id="KW-1185">Reference proteome</keyword>
<evidence type="ECO:0000313" key="14">
    <source>
        <dbReference type="EMBL" id="VUC29884.1"/>
    </source>
</evidence>
<dbReference type="Gene3D" id="3.40.47.10">
    <property type="match status" value="1"/>
</dbReference>
<evidence type="ECO:0000256" key="6">
    <source>
        <dbReference type="ARBA" id="ARBA00023002"/>
    </source>
</evidence>
<dbReference type="Gene3D" id="3.10.129.110">
    <property type="entry name" value="Polyketide synthase dehydratase"/>
    <property type="match status" value="1"/>
</dbReference>
<dbReference type="InterPro" id="IPR020843">
    <property type="entry name" value="ER"/>
</dbReference>
<feature type="region of interest" description="N-terminal hotdog fold" evidence="9">
    <location>
        <begin position="1031"/>
        <end position="1167"/>
    </location>
</feature>
<dbReference type="Pfam" id="PF08242">
    <property type="entry name" value="Methyltransf_12"/>
    <property type="match status" value="1"/>
</dbReference>
<dbReference type="PROSITE" id="PS52019">
    <property type="entry name" value="PKS_MFAS_DH"/>
    <property type="match status" value="1"/>
</dbReference>
<keyword evidence="3" id="KW-0597">Phosphoprotein</keyword>
<dbReference type="SUPFAM" id="SSF47336">
    <property type="entry name" value="ACP-like"/>
    <property type="match status" value="1"/>
</dbReference>
<dbReference type="InterPro" id="IPR020841">
    <property type="entry name" value="PKS_Beta-ketoAc_synthase_dom"/>
</dbReference>
<dbReference type="PROSITE" id="PS50075">
    <property type="entry name" value="CARRIER"/>
    <property type="match status" value="1"/>
</dbReference>
<gene>
    <name evidence="14" type="ORF">CLO192961_LOCUS273206</name>
</gene>
<dbReference type="Gene3D" id="3.30.70.3290">
    <property type="match status" value="1"/>
</dbReference>
<comment type="caution">
    <text evidence="14">The sequence shown here is derived from an EMBL/GenBank/DDBJ whole genome shotgun (WGS) entry which is preliminary data.</text>
</comment>
<dbReference type="EMBL" id="CABFNS010000812">
    <property type="protein sequence ID" value="VUC29884.1"/>
    <property type="molecule type" value="Genomic_DNA"/>
</dbReference>
<evidence type="ECO:0000256" key="4">
    <source>
        <dbReference type="ARBA" id="ARBA00022679"/>
    </source>
</evidence>
<dbReference type="InterPro" id="IPR014030">
    <property type="entry name" value="Ketoacyl_synth_N"/>
</dbReference>
<dbReference type="InterPro" id="IPR016039">
    <property type="entry name" value="Thiolase-like"/>
</dbReference>
<dbReference type="Pfam" id="PF08659">
    <property type="entry name" value="KR"/>
    <property type="match status" value="1"/>
</dbReference>
<feature type="active site" description="Proton acceptor; for dehydratase activity" evidence="9">
    <location>
        <position position="1063"/>
    </location>
</feature>
<dbReference type="InterPro" id="IPR049551">
    <property type="entry name" value="PKS_DH_C"/>
</dbReference>
<dbReference type="CDD" id="cd02440">
    <property type="entry name" value="AdoMet_MTases"/>
    <property type="match status" value="1"/>
</dbReference>
<evidence type="ECO:0000313" key="15">
    <source>
        <dbReference type="Proteomes" id="UP000766486"/>
    </source>
</evidence>
<dbReference type="InterPro" id="IPR016036">
    <property type="entry name" value="Malonyl_transacylase_ACP-bd"/>
</dbReference>
<proteinExistence type="predicted"/>
<dbReference type="InterPro" id="IPR020806">
    <property type="entry name" value="PKS_PP-bd"/>
</dbReference>
<dbReference type="Pfam" id="PF00698">
    <property type="entry name" value="Acyl_transf_1"/>
    <property type="match status" value="1"/>
</dbReference>
<evidence type="ECO:0000259" key="13">
    <source>
        <dbReference type="PROSITE" id="PS52019"/>
    </source>
</evidence>
<dbReference type="SUPFAM" id="SSF51735">
    <property type="entry name" value="NAD(P)-binding Rossmann-fold domains"/>
    <property type="match status" value="2"/>
</dbReference>
<dbReference type="InterPro" id="IPR013154">
    <property type="entry name" value="ADH-like_N"/>
</dbReference>
<sequence>MSVEGLHNGHNGTDKLPVAETQQDWDAFDFGDASEPIAIIGLATRFPQEASTTEHFWDFLVKGRSAWSDFPADRINSKGHYHPNPDHGGTFAVKGGHFLAKDPAYFDAPFFSTTKTEVLTMDVQQRVLLENVYHALENAGISLPEASNSNTSVFVSGFNHEHLLLLSSDPELTTKYKPTGTSNSLLAGRVSWFYNFVGPSVTIDTACSSSMVAMHLACQSLLNGESNMGIVSGVTIFYTPGEVVGMSHHGFLGKDGRSYSFDHRAEGYGRGEGVGTVIVKRLRDALKDGDTIRAVVRGTGVNQDGRTAGVSLPSAQAQEALMRTVYAKAGLDPKDTRVVEAHGTGTSAGDPLEASALAKVFSPGRSEEDPLYVCALKSVIGHTEGAAGVAGLIKDVLVLENGILSPNQNFEKPNPRIPVKKWNIKFPLETMPWPAEGMRRISLNSFGVGGTNAHAIMDDAYHYLKDRGIVAPHNTVSEIPSPEKVSKFVHILEALEARPNPEVNGTNGANGTNGTNETNGTNGTHEDNGRNGTGTVESGDDKIPQLFPLSSFDEAGVERNAKALATHISNLQSRGTLPTSQSAQYLNRLAYTLSSKRGPFPWRSFAVGSDPKSLIESLEGELNPMRVRGTTKIGFIFTGQGSQWFAMGRELLAYPSFKKNLEEATTYFRSLGAEWSLTEELSRDKTTSKVNEPWLSHPACVSLQMAVTDLLRSWGIVPSRVVGHSSGEIAAAYAANRLGREAAWKTAYFRGFVSAKKLDVKGAMMAVGLSRDKLQPYIDQVNQTLDGELVIACLNSPANQTVSGDEAKIDKLKETLDSVGDIFSRKLNVMNAYHSAHMKLVADEYLASLGDLSSGGIEDTFIEIYSSVTGERVTETHLGASYWVENMVSPVRFHQAVTAMCFSRVKTGRAALKLNTNAENIFVDTLFEVGPHGAMRSAVKETLASRVAASHYKYLPVLDRSNPGLTTILKAVGFAASQGLKVDLEAVNRQKEGLKPQMLVDLPPYSFNHTDRNMFESRLSKNYRLRKHNRLDLLGAPVPDWNDEFPRWRNMLRTTEQPWLKDHVITDLVILPGVGYLTAVVEASLQIADPSQKVAGLRLKEVSLKRALIVPEGKEGVEVMLSFTRMDEASLQGSAIWKRFNMSSYDAINEDWVEHCTGYVATDYETVDNPIDEGLEAREEKAQLAKDLAAARETCSVPLDMNRAYEDWTTAGIGLGPLFRNLSDVRCTTDMSREAYGVVTVPDVQETMPSKFLHPHLIQPATMDSFMHLFIVSVVDGNKQKTLDRAIVPTLMKEVWISAKIGKAPGEKYVGHGKSTLLAYDKFESDITVWDESSEEPMFTVRGIRSSPLDSAETAAKKERKLCHSVITPLDPDLLTKEALDVTDLEPQDKAVAYKAWIEKWQLATVLRVTDALQEIQDSNFDTNAIEGHFVNYYEWMKQVKAWLDNDEVRLLKLSKWQKYNADQALKEALYDEVENDGPMGKLAMRMGSNIVKVLKKEVDPLHLMFGIDDLLDRVYSDLVALGDLPTYNRAFLNAIKESSTNLHILEVGAGVGSSTVPVLEALAPLSGENKDALSLDELRISKYTFTDVSARFFDKAKDKFKAHEPIMEFKTFNIETGGDKQGLALGSYDYVFAGNVVHATQDLRKTLSNLQKMLKPGGKLVLQEGVRHDDFGWSIAFGQLPGWWLAVEPERKWSPWISIPLWDTMLKDAGFGGVELNLADRHDPDLHSQSVIVARAEKEESSHQWEKVFIINSSREEGGFASKLRDYLTQNLKLSDCTVLHYLDISTTDVSQSVCLSIVELEKQILSSPSEEEFTNIRQLLITSGALLWVTGDTVAHPHLNMITGLIRTVRWERDIEEANLAILSIQEPALQEEQLLSSLARLFKQQFGQHLPQEKANSEFVLTSTGSFRTNRLVDADVANEYLTSRLRSPLPVQQRLSEAGRPLKLATSSPGQLDKLEWVTDELYEKPLGNTEVEIDIKAVGLNFRDLLVAMGEYMATSMGFEATGIVTRVGPGVTRIQPGDRVAFMCSIAEAGCFQTYGRTEERTTVKIPDGVSFQAAAGLLCVYCTVMYGLENAAGLQKGQTILIHAAAGGVGQAAIHYAKYVGAEIYATVSTPEKRELLINEYGIPNERIFSSRDATFVKGIKRATNNRGVDVVLNSLAGELYRRSWDLVAPLGRFVEIGKKDAQLNGRVSLEPFLRNVTMTSVELPTVMRHKPAVALALMERTMQLFGEGHIREAKPTKVMSFSEISDGFRVLQSGKGIGKMVFVPRPDDLLPIVPLQSPPCELSANATYILAGGLGGIGRSLARWMAEKGAKHLVFLSRSGQIKGDAENMVAELKQKGCESHVMKCDTSDAARMKEVLDECQQNLPPIKGCIQGSMVLDDRMFENMSHETYMAAVRPKVHGSWNLHNLLPRDMDFFVLLSSAAGTIGNRSQANYNAGNVFQDALARHRITNHLPCSVLDLGTVLGVGYVAEHQNADMMSKISGAVHEAIREEEVQHLVEYLMDPRSKLTPTTGHLVSGVTPAANFRQAGMPVPTYLSNPIFTHLRAENHAGSGTSNRPGSDGMLKIQAQLASATTVEEAAAAALEAMRTKLSALLATPIDNINPSKSASSNGIDSLIAMEFRTFLVKTLGADIPLLDITGTASVTALSVKVASTSKITQIQVQESSKVEVESL</sequence>
<dbReference type="Gene3D" id="3.40.50.150">
    <property type="entry name" value="Vaccinia Virus protein VP39"/>
    <property type="match status" value="1"/>
</dbReference>
<dbReference type="SUPFAM" id="SSF52151">
    <property type="entry name" value="FabD/lysophospholipase-like"/>
    <property type="match status" value="1"/>
</dbReference>
<dbReference type="InterPro" id="IPR036291">
    <property type="entry name" value="NAD(P)-bd_dom_sf"/>
</dbReference>
<dbReference type="InterPro" id="IPR013968">
    <property type="entry name" value="PKS_KR"/>
</dbReference>
<dbReference type="SUPFAM" id="SSF53901">
    <property type="entry name" value="Thiolase-like"/>
    <property type="match status" value="1"/>
</dbReference>
<dbReference type="CDD" id="cd05195">
    <property type="entry name" value="enoyl_red"/>
    <property type="match status" value="1"/>
</dbReference>
<dbReference type="InterPro" id="IPR001227">
    <property type="entry name" value="Ac_transferase_dom_sf"/>
</dbReference>
<dbReference type="InterPro" id="IPR049552">
    <property type="entry name" value="PKS_DH_N"/>
</dbReference>
<keyword evidence="8" id="KW-0012">Acyltransferase</keyword>
<dbReference type="SUPFAM" id="SSF55048">
    <property type="entry name" value="Probable ACP-binding domain of malonyl-CoA ACP transacylase"/>
    <property type="match status" value="1"/>
</dbReference>
<dbReference type="InterPro" id="IPR050091">
    <property type="entry name" value="PKS_NRPS_Biosynth_Enz"/>
</dbReference>
<dbReference type="InterPro" id="IPR014043">
    <property type="entry name" value="Acyl_transferase_dom"/>
</dbReference>
<dbReference type="InterPro" id="IPR042104">
    <property type="entry name" value="PKS_dehydratase_sf"/>
</dbReference>
<dbReference type="SMART" id="SM00823">
    <property type="entry name" value="PKS_PP"/>
    <property type="match status" value="1"/>
</dbReference>
<evidence type="ECO:0000256" key="8">
    <source>
        <dbReference type="ARBA" id="ARBA00023315"/>
    </source>
</evidence>
<dbReference type="Pfam" id="PF14765">
    <property type="entry name" value="PS-DH"/>
    <property type="match status" value="1"/>
</dbReference>
<dbReference type="Gene3D" id="1.10.1200.10">
    <property type="entry name" value="ACP-like"/>
    <property type="match status" value="1"/>
</dbReference>
<dbReference type="CDD" id="cd00833">
    <property type="entry name" value="PKS"/>
    <property type="match status" value="1"/>
</dbReference>
<dbReference type="SMART" id="SM00829">
    <property type="entry name" value="PKS_ER"/>
    <property type="match status" value="1"/>
</dbReference>
<dbReference type="InterPro" id="IPR049900">
    <property type="entry name" value="PKS_mFAS_DH"/>
</dbReference>
<name>A0ABY6UF97_BIOOC</name>
<comment type="pathway">
    <text evidence="1">Secondary metabolite biosynthesis.</text>
</comment>
<dbReference type="SUPFAM" id="SSF50129">
    <property type="entry name" value="GroES-like"/>
    <property type="match status" value="1"/>
</dbReference>
<reference evidence="14 15" key="1">
    <citation type="submission" date="2019-06" db="EMBL/GenBank/DDBJ databases">
        <authorList>
            <person name="Broberg M."/>
        </authorList>
    </citation>
    <scope>NUCLEOTIDE SEQUENCE [LARGE SCALE GENOMIC DNA]</scope>
</reference>
<dbReference type="Proteomes" id="UP000766486">
    <property type="component" value="Unassembled WGS sequence"/>
</dbReference>
<keyword evidence="2" id="KW-0596">Phosphopantetheine</keyword>
<dbReference type="InterPro" id="IPR018201">
    <property type="entry name" value="Ketoacyl_synth_AS"/>
</dbReference>
<accession>A0ABY6UF97</accession>
<evidence type="ECO:0000256" key="2">
    <source>
        <dbReference type="ARBA" id="ARBA00022450"/>
    </source>
</evidence>
<dbReference type="InterPro" id="IPR057326">
    <property type="entry name" value="KR_dom"/>
</dbReference>